<name>A0ABD2WCQ7_9HYME</name>
<gene>
    <name evidence="1" type="ORF">TKK_014491</name>
</gene>
<reference evidence="1 2" key="1">
    <citation type="journal article" date="2024" name="bioRxiv">
        <title>A reference genome for Trichogramma kaykai: A tiny desert-dwelling parasitoid wasp with competing sex-ratio distorters.</title>
        <authorList>
            <person name="Culotta J."/>
            <person name="Lindsey A.R."/>
        </authorList>
    </citation>
    <scope>NUCLEOTIDE SEQUENCE [LARGE SCALE GENOMIC DNA]</scope>
    <source>
        <strain evidence="1 2">KSX58</strain>
    </source>
</reference>
<protein>
    <submittedName>
        <fullName evidence="1">Uncharacterized protein</fullName>
    </submittedName>
</protein>
<accession>A0ABD2WCQ7</accession>
<proteinExistence type="predicted"/>
<keyword evidence="2" id="KW-1185">Reference proteome</keyword>
<organism evidence="1 2">
    <name type="scientific">Trichogramma kaykai</name>
    <dbReference type="NCBI Taxonomy" id="54128"/>
    <lineage>
        <taxon>Eukaryota</taxon>
        <taxon>Metazoa</taxon>
        <taxon>Ecdysozoa</taxon>
        <taxon>Arthropoda</taxon>
        <taxon>Hexapoda</taxon>
        <taxon>Insecta</taxon>
        <taxon>Pterygota</taxon>
        <taxon>Neoptera</taxon>
        <taxon>Endopterygota</taxon>
        <taxon>Hymenoptera</taxon>
        <taxon>Apocrita</taxon>
        <taxon>Proctotrupomorpha</taxon>
        <taxon>Chalcidoidea</taxon>
        <taxon>Trichogrammatidae</taxon>
        <taxon>Trichogramma</taxon>
    </lineage>
</organism>
<comment type="caution">
    <text evidence="1">The sequence shown here is derived from an EMBL/GenBank/DDBJ whole genome shotgun (WGS) entry which is preliminary data.</text>
</comment>
<dbReference type="AlphaFoldDB" id="A0ABD2WCQ7"/>
<dbReference type="Proteomes" id="UP001627154">
    <property type="component" value="Unassembled WGS sequence"/>
</dbReference>
<dbReference type="EMBL" id="JBJJXI010000116">
    <property type="protein sequence ID" value="KAL3390773.1"/>
    <property type="molecule type" value="Genomic_DNA"/>
</dbReference>
<sequence>MLRKRCDDFLSDYHLDDVYYTALARICAAPRRHVLVLLAGLYPLTNKTAWDDSLNWIPIPISYSKISTNFLSAFQCPQ</sequence>
<evidence type="ECO:0000313" key="1">
    <source>
        <dbReference type="EMBL" id="KAL3390773.1"/>
    </source>
</evidence>
<evidence type="ECO:0000313" key="2">
    <source>
        <dbReference type="Proteomes" id="UP001627154"/>
    </source>
</evidence>